<evidence type="ECO:0008006" key="3">
    <source>
        <dbReference type="Google" id="ProtNLM"/>
    </source>
</evidence>
<dbReference type="AlphaFoldDB" id="A0A433VKX5"/>
<name>A0A433VKX5_9CYAN</name>
<dbReference type="EMBL" id="RSCL01000006">
    <property type="protein sequence ID" value="RUT06793.1"/>
    <property type="molecule type" value="Genomic_DNA"/>
</dbReference>
<proteinExistence type="predicted"/>
<dbReference type="RefSeq" id="WP_127081550.1">
    <property type="nucleotide sequence ID" value="NZ_RSCL01000006.1"/>
</dbReference>
<protein>
    <recommendedName>
        <fullName evidence="3">Ribbon-helix-helix protein CopG domain-containing protein</fullName>
    </recommendedName>
</protein>
<sequence length="59" mass="6844">MTQKREITIRVSEQEFAMLETHCQAVGRTKTDILREFIRTLGKFAQNNHAHSLNKSTNL</sequence>
<evidence type="ECO:0000313" key="1">
    <source>
        <dbReference type="EMBL" id="RUT06793.1"/>
    </source>
</evidence>
<reference evidence="1" key="2">
    <citation type="journal article" date="2019" name="Genome Biol. Evol.">
        <title>Day and night: Metabolic profiles and evolutionary relationships of six axenic non-marine cyanobacteria.</title>
        <authorList>
            <person name="Will S.E."/>
            <person name="Henke P."/>
            <person name="Boedeker C."/>
            <person name="Huang S."/>
            <person name="Brinkmann H."/>
            <person name="Rohde M."/>
            <person name="Jarek M."/>
            <person name="Friedl T."/>
            <person name="Seufert S."/>
            <person name="Schumacher M."/>
            <person name="Overmann J."/>
            <person name="Neumann-Schaal M."/>
            <person name="Petersen J."/>
        </authorList>
    </citation>
    <scope>NUCLEOTIDE SEQUENCE [LARGE SCALE GENOMIC DNA]</scope>
    <source>
        <strain evidence="1">PCC 7102</strain>
    </source>
</reference>
<accession>A0A433VKX5</accession>
<dbReference type="OrthoDB" id="9155116at2"/>
<comment type="caution">
    <text evidence="1">The sequence shown here is derived from an EMBL/GenBank/DDBJ whole genome shotgun (WGS) entry which is preliminary data.</text>
</comment>
<dbReference type="Proteomes" id="UP000271624">
    <property type="component" value="Unassembled WGS sequence"/>
</dbReference>
<keyword evidence="2" id="KW-1185">Reference proteome</keyword>
<gene>
    <name evidence="1" type="ORF">DSM106972_030500</name>
</gene>
<organism evidence="1 2">
    <name type="scientific">Dulcicalothrix desertica PCC 7102</name>
    <dbReference type="NCBI Taxonomy" id="232991"/>
    <lineage>
        <taxon>Bacteria</taxon>
        <taxon>Bacillati</taxon>
        <taxon>Cyanobacteriota</taxon>
        <taxon>Cyanophyceae</taxon>
        <taxon>Nostocales</taxon>
        <taxon>Calotrichaceae</taxon>
        <taxon>Dulcicalothrix</taxon>
    </lineage>
</organism>
<evidence type="ECO:0000313" key="2">
    <source>
        <dbReference type="Proteomes" id="UP000271624"/>
    </source>
</evidence>
<reference evidence="1" key="1">
    <citation type="submission" date="2018-12" db="EMBL/GenBank/DDBJ databases">
        <authorList>
            <person name="Will S."/>
            <person name="Neumann-Schaal M."/>
            <person name="Henke P."/>
        </authorList>
    </citation>
    <scope>NUCLEOTIDE SEQUENCE</scope>
    <source>
        <strain evidence="1">PCC 7102</strain>
    </source>
</reference>